<reference evidence="2 4" key="1">
    <citation type="journal article" date="2018" name="MBio">
        <title>Comparative Genomics Reveals the Core Gene Toolbox for the Fungus-Insect Symbiosis.</title>
        <authorList>
            <person name="Wang Y."/>
            <person name="Stata M."/>
            <person name="Wang W."/>
            <person name="Stajich J.E."/>
            <person name="White M.M."/>
            <person name="Moncalvo J.M."/>
        </authorList>
    </citation>
    <scope>NUCLEOTIDE SEQUENCE [LARGE SCALE GENOMIC DNA]</scope>
    <source>
        <strain evidence="2 4">AUS-77-4</strain>
    </source>
</reference>
<dbReference type="SUPFAM" id="SSF161270">
    <property type="entry name" value="PspA lactotransferrin-binding region"/>
    <property type="match status" value="1"/>
</dbReference>
<evidence type="ECO:0000313" key="3">
    <source>
        <dbReference type="EMBL" id="PVU84699.1"/>
    </source>
</evidence>
<gene>
    <name evidence="3" type="ORF">BB559_007464</name>
    <name evidence="2" type="ORF">BB559_007472</name>
</gene>
<accession>A0A2T9XX79</accession>
<dbReference type="Gene3D" id="6.10.140.920">
    <property type="match status" value="1"/>
</dbReference>
<keyword evidence="1" id="KW-0175">Coiled coil</keyword>
<dbReference type="AlphaFoldDB" id="A0A2T9XX79"/>
<dbReference type="EMBL" id="MBFT01001248">
    <property type="protein sequence ID" value="PVU84688.1"/>
    <property type="molecule type" value="Genomic_DNA"/>
</dbReference>
<comment type="caution">
    <text evidence="2">The sequence shown here is derived from an EMBL/GenBank/DDBJ whole genome shotgun (WGS) entry which is preliminary data.</text>
</comment>
<dbReference type="Proteomes" id="UP000245699">
    <property type="component" value="Unassembled WGS sequence"/>
</dbReference>
<sequence length="317" mass="36430">MNLDLTYNTYLTQQNQHTVSVLDINAPRNLILLQKKYSELLSIYQKATIRETLIQQLLTSPSLDQETDIVTADIQDNIFNDKAENSFNRISEKGRELSTLYNECIKLEAEANQLEKEIEYMTQTLKDEKLIDYTSEDKKLAEQQDTLSQKQSEISTLEYDISDLEKEISQIETRLNSENSKNQELERIKLNVDKDIAQKRYQENANGHDLRVFYNKTLTKEAWIKHIGLSKNATIDSSGNLSISIHNEFLNKNIPSSSNSTQFLLNAEIDQPNMKLSSVNISGGIDETNTQFADISRFSSGDIHTMLQRLWYIQNSS</sequence>
<dbReference type="EMBL" id="MBFT01001248">
    <property type="protein sequence ID" value="PVU84699.1"/>
    <property type="molecule type" value="Genomic_DNA"/>
</dbReference>
<evidence type="ECO:0000313" key="2">
    <source>
        <dbReference type="EMBL" id="PVU84688.1"/>
    </source>
</evidence>
<proteinExistence type="predicted"/>
<organism evidence="2 4">
    <name type="scientific">Furculomyces boomerangus</name>
    <dbReference type="NCBI Taxonomy" id="61424"/>
    <lineage>
        <taxon>Eukaryota</taxon>
        <taxon>Fungi</taxon>
        <taxon>Fungi incertae sedis</taxon>
        <taxon>Zoopagomycota</taxon>
        <taxon>Kickxellomycotina</taxon>
        <taxon>Harpellomycetes</taxon>
        <taxon>Harpellales</taxon>
        <taxon>Harpellaceae</taxon>
        <taxon>Furculomyces</taxon>
    </lineage>
</organism>
<evidence type="ECO:0000256" key="1">
    <source>
        <dbReference type="SAM" id="Coils"/>
    </source>
</evidence>
<name>A0A2T9XX79_9FUNG</name>
<protein>
    <submittedName>
        <fullName evidence="2">Uncharacterized protein</fullName>
    </submittedName>
</protein>
<feature type="coiled-coil region" evidence="1">
    <location>
        <begin position="97"/>
        <end position="188"/>
    </location>
</feature>
<keyword evidence="4" id="KW-1185">Reference proteome</keyword>
<dbReference type="OrthoDB" id="5565905at2759"/>
<evidence type="ECO:0000313" key="4">
    <source>
        <dbReference type="Proteomes" id="UP000245699"/>
    </source>
</evidence>